<dbReference type="EMBL" id="AP019298">
    <property type="protein sequence ID" value="BBG97173.1"/>
    <property type="molecule type" value="Genomic_DNA"/>
</dbReference>
<dbReference type="Gene3D" id="3.30.70.100">
    <property type="match status" value="2"/>
</dbReference>
<dbReference type="PANTHER" id="PTHR46195:SF12">
    <property type="entry name" value="HEAVY METAL-ASSOCIATED ISOPRENYLATED PLANT PROTEIN 4"/>
    <property type="match status" value="1"/>
</dbReference>
<keyword evidence="2" id="KW-0479">Metal-binding</keyword>
<dbReference type="InterPro" id="IPR006121">
    <property type="entry name" value="HMA_dom"/>
</dbReference>
<feature type="domain" description="HMA" evidence="6">
    <location>
        <begin position="118"/>
        <end position="181"/>
    </location>
</feature>
<dbReference type="CDD" id="cd00371">
    <property type="entry name" value="HMA"/>
    <property type="match status" value="2"/>
</dbReference>
<dbReference type="PANTHER" id="PTHR46195">
    <property type="entry name" value="HEAVY METAL-ASSOCIATED ISOPRENYLATED PLANT PROTEIN 7"/>
    <property type="match status" value="1"/>
</dbReference>
<evidence type="ECO:0000256" key="5">
    <source>
        <dbReference type="SAM" id="MobiDB-lite"/>
    </source>
</evidence>
<evidence type="ECO:0000256" key="2">
    <source>
        <dbReference type="ARBA" id="ARBA00022723"/>
    </source>
</evidence>
<keyword evidence="3" id="KW-0636">Prenylation</keyword>
<comment type="similarity">
    <text evidence="4">Belongs to the HIPP family.</text>
</comment>
<gene>
    <name evidence="7" type="ORF">Prudu_006205</name>
</gene>
<protein>
    <submittedName>
        <fullName evidence="7">Heavy metal transport/detoxification superfamily protein</fullName>
    </submittedName>
</protein>
<feature type="region of interest" description="Disordered" evidence="5">
    <location>
        <begin position="181"/>
        <end position="265"/>
    </location>
</feature>
<dbReference type="GO" id="GO:0046872">
    <property type="term" value="F:metal ion binding"/>
    <property type="evidence" value="ECO:0007669"/>
    <property type="project" value="UniProtKB-KW"/>
</dbReference>
<feature type="compositionally biased region" description="Basic and acidic residues" evidence="5">
    <location>
        <begin position="187"/>
        <end position="257"/>
    </location>
</feature>
<keyword evidence="3" id="KW-0449">Lipoprotein</keyword>
<keyword evidence="1" id="KW-0488">Methylation</keyword>
<accession>A0A4Y1QZ97</accession>
<proteinExistence type="inferred from homology"/>
<dbReference type="InterPro" id="IPR036163">
    <property type="entry name" value="HMA_dom_sf"/>
</dbReference>
<evidence type="ECO:0000259" key="6">
    <source>
        <dbReference type="PROSITE" id="PS50846"/>
    </source>
</evidence>
<feature type="region of interest" description="Disordered" evidence="5">
    <location>
        <begin position="1"/>
        <end position="23"/>
    </location>
</feature>
<evidence type="ECO:0000256" key="3">
    <source>
        <dbReference type="ARBA" id="ARBA00023289"/>
    </source>
</evidence>
<sequence>MAKDGAKEKDKDKEKDEKKEKEKDGGVINAVYKVNLHCRQCGREIKKPLMATPGVHNVEVDMEKGEIKAKGVFDPVQIQKRLEKLCKKKIELVSPKIQIKETPVIEKKIVKEPKEPISRTILVKVNMHCNKCEQDLKKKLIKRKGIHNVKTDMKAQTLTVEGTIEPEKLISYLRKKVHKHAEIVPPKPEKKEETKEKEKGASKPEEKKEETKEKEKGASKPAGKKEETKEKEKGASKPAEKQEEKKEKEKDSGEKSSEPITRVVEAKEDMQVVEVKPKESNAPYFIHYVYAPQTFSDENPNACYIMIGKVYKADH</sequence>
<organism evidence="7">
    <name type="scientific">Prunus dulcis</name>
    <name type="common">Almond</name>
    <name type="synonym">Amygdalus dulcis</name>
    <dbReference type="NCBI Taxonomy" id="3755"/>
    <lineage>
        <taxon>Eukaryota</taxon>
        <taxon>Viridiplantae</taxon>
        <taxon>Streptophyta</taxon>
        <taxon>Embryophyta</taxon>
        <taxon>Tracheophyta</taxon>
        <taxon>Spermatophyta</taxon>
        <taxon>Magnoliopsida</taxon>
        <taxon>eudicotyledons</taxon>
        <taxon>Gunneridae</taxon>
        <taxon>Pentapetalae</taxon>
        <taxon>rosids</taxon>
        <taxon>fabids</taxon>
        <taxon>Rosales</taxon>
        <taxon>Rosaceae</taxon>
        <taxon>Amygdaloideae</taxon>
        <taxon>Amygdaleae</taxon>
        <taxon>Prunus</taxon>
    </lineage>
</organism>
<dbReference type="InterPro" id="IPR044577">
    <property type="entry name" value="HIPP4/7/8/17/18/19"/>
</dbReference>
<dbReference type="AlphaFoldDB" id="A0A4Y1QZ97"/>
<reference evidence="7" key="1">
    <citation type="journal article" date="2019" name="Science">
        <title>Mutation of a bHLH transcription factor allowed almond domestication.</title>
        <authorList>
            <person name="Sanchez-Perez R."/>
            <person name="Pavan S."/>
            <person name="Mazzeo R."/>
            <person name="Moldovan C."/>
            <person name="Aiese Cigliano R."/>
            <person name="Del Cueto J."/>
            <person name="Ricciardi F."/>
            <person name="Lotti C."/>
            <person name="Ricciardi L."/>
            <person name="Dicenta F."/>
            <person name="Lopez-Marques R.L."/>
            <person name="Lindberg Moller B."/>
        </authorList>
    </citation>
    <scope>NUCLEOTIDE SEQUENCE</scope>
</reference>
<dbReference type="PROSITE" id="PS50846">
    <property type="entry name" value="HMA_2"/>
    <property type="match status" value="2"/>
</dbReference>
<feature type="domain" description="HMA" evidence="6">
    <location>
        <begin position="27"/>
        <end position="93"/>
    </location>
</feature>
<evidence type="ECO:0000256" key="4">
    <source>
        <dbReference type="ARBA" id="ARBA00024045"/>
    </source>
</evidence>
<dbReference type="SUPFAM" id="SSF55008">
    <property type="entry name" value="HMA, heavy metal-associated domain"/>
    <property type="match status" value="2"/>
</dbReference>
<evidence type="ECO:0000313" key="7">
    <source>
        <dbReference type="EMBL" id="BBG97173.1"/>
    </source>
</evidence>
<name>A0A4Y1QZ97_PRUDU</name>
<evidence type="ECO:0000256" key="1">
    <source>
        <dbReference type="ARBA" id="ARBA00022481"/>
    </source>
</evidence>
<dbReference type="Pfam" id="PF00403">
    <property type="entry name" value="HMA"/>
    <property type="match status" value="2"/>
</dbReference>